<feature type="region of interest" description="Disordered" evidence="9">
    <location>
        <begin position="802"/>
        <end position="832"/>
    </location>
</feature>
<dbReference type="GO" id="GO:0005737">
    <property type="term" value="C:cytoplasm"/>
    <property type="evidence" value="ECO:0007669"/>
    <property type="project" value="TreeGrafter"/>
</dbReference>
<dbReference type="GO" id="GO:0009330">
    <property type="term" value="C:DNA topoisomerase type II (double strand cut, ATP-hydrolyzing) complex"/>
    <property type="evidence" value="ECO:0007669"/>
    <property type="project" value="TreeGrafter"/>
</dbReference>
<dbReference type="InterPro" id="IPR005741">
    <property type="entry name" value="TopoIV_A_Gpos"/>
</dbReference>
<feature type="site" description="Interaction with DNA" evidence="7">
    <location>
        <position position="32"/>
    </location>
</feature>
<dbReference type="PROSITE" id="PS52040">
    <property type="entry name" value="TOPO_IIA"/>
    <property type="match status" value="1"/>
</dbReference>
<feature type="active site" description="O-(5'-phospho-DNA)-tyrosine intermediate" evidence="7 8">
    <location>
        <position position="112"/>
    </location>
</feature>
<organism evidence="11 12">
    <name type="scientific">Limosilactobacillus equigenerosi DSM 18793 = JCM 14505</name>
    <dbReference type="NCBI Taxonomy" id="1423742"/>
    <lineage>
        <taxon>Bacteria</taxon>
        <taxon>Bacillati</taxon>
        <taxon>Bacillota</taxon>
        <taxon>Bacilli</taxon>
        <taxon>Lactobacillales</taxon>
        <taxon>Lactobacillaceae</taxon>
        <taxon>Limosilactobacillus</taxon>
    </lineage>
</organism>
<comment type="similarity">
    <text evidence="7">Belongs to the type II topoisomerase GyrA/ParC subunit family. ParC type 2 subfamily.</text>
</comment>
<evidence type="ECO:0000259" key="10">
    <source>
        <dbReference type="PROSITE" id="PS52040"/>
    </source>
</evidence>
<evidence type="ECO:0000313" key="12">
    <source>
        <dbReference type="Proteomes" id="UP000051084"/>
    </source>
</evidence>
<dbReference type="FunFam" id="3.90.199.10:FF:000001">
    <property type="entry name" value="DNA gyrase subunit A"/>
    <property type="match status" value="1"/>
</dbReference>
<dbReference type="Pfam" id="PF03989">
    <property type="entry name" value="DNA_gyraseA_C"/>
    <property type="match status" value="4"/>
</dbReference>
<comment type="subunit">
    <text evidence="7">Heterotetramer composed of ParC and ParE.</text>
</comment>
<dbReference type="SUPFAM" id="SSF56719">
    <property type="entry name" value="Type II DNA topoisomerase"/>
    <property type="match status" value="1"/>
</dbReference>
<keyword evidence="4 7" id="KW-0238">DNA-binding</keyword>
<feature type="site" description="Transition state stabilizer" evidence="7">
    <location>
        <position position="111"/>
    </location>
</feature>
<feature type="domain" description="Topo IIA-type catalytic" evidence="10">
    <location>
        <begin position="24"/>
        <end position="489"/>
    </location>
</feature>
<dbReference type="Pfam" id="PF00521">
    <property type="entry name" value="DNA_topoisoIV"/>
    <property type="match status" value="1"/>
</dbReference>
<evidence type="ECO:0000256" key="6">
    <source>
        <dbReference type="ARBA" id="ARBA00023235"/>
    </source>
</evidence>
<dbReference type="GO" id="GO:0003677">
    <property type="term" value="F:DNA binding"/>
    <property type="evidence" value="ECO:0007669"/>
    <property type="project" value="UniProtKB-UniRule"/>
</dbReference>
<dbReference type="EC" id="5.6.2.2" evidence="7"/>
<protein>
    <recommendedName>
        <fullName evidence="7">DNA topoisomerase 4 subunit A</fullName>
        <ecNumber evidence="7">5.6.2.2</ecNumber>
    </recommendedName>
    <alternativeName>
        <fullName evidence="7">Topoisomerase IV subunit A</fullName>
    </alternativeName>
</protein>
<feature type="site" description="Interaction with DNA" evidence="7">
    <location>
        <position position="87"/>
    </location>
</feature>
<evidence type="ECO:0000256" key="4">
    <source>
        <dbReference type="ARBA" id="ARBA00023125"/>
    </source>
</evidence>
<dbReference type="HAMAP" id="MF_00937">
    <property type="entry name" value="ParC_type2"/>
    <property type="match status" value="1"/>
</dbReference>
<dbReference type="NCBIfam" id="TIGR01061">
    <property type="entry name" value="parC_Gpos"/>
    <property type="match status" value="1"/>
</dbReference>
<dbReference type="InterPro" id="IPR013757">
    <property type="entry name" value="Topo_IIA_A_a_sf"/>
</dbReference>
<dbReference type="CDD" id="cd00187">
    <property type="entry name" value="TOP4c"/>
    <property type="match status" value="1"/>
</dbReference>
<keyword evidence="2 7" id="KW-1003">Cell membrane</keyword>
<comment type="catalytic activity">
    <reaction evidence="1 7 8">
        <text>ATP-dependent breakage, passage and rejoining of double-stranded DNA.</text>
        <dbReference type="EC" id="5.6.2.2"/>
    </reaction>
</comment>
<dbReference type="Gene3D" id="1.10.268.10">
    <property type="entry name" value="Topoisomerase, domain 3"/>
    <property type="match status" value="1"/>
</dbReference>
<dbReference type="Gene3D" id="3.30.1360.40">
    <property type="match status" value="1"/>
</dbReference>
<evidence type="ECO:0000256" key="5">
    <source>
        <dbReference type="ARBA" id="ARBA00023136"/>
    </source>
</evidence>
<dbReference type="GO" id="GO:0005694">
    <property type="term" value="C:chromosome"/>
    <property type="evidence" value="ECO:0007669"/>
    <property type="project" value="InterPro"/>
</dbReference>
<keyword evidence="6 7" id="KW-0413">Isomerase</keyword>
<dbReference type="Gene3D" id="3.90.199.10">
    <property type="entry name" value="Topoisomerase II, domain 5"/>
    <property type="match status" value="1"/>
</dbReference>
<feature type="site" description="Interaction with DNA" evidence="7">
    <location>
        <position position="70"/>
    </location>
</feature>
<dbReference type="AlphaFoldDB" id="A0A0R1UJE8"/>
<dbReference type="PANTHER" id="PTHR43493">
    <property type="entry name" value="DNA GYRASE/TOPOISOMERASE SUBUNIT A"/>
    <property type="match status" value="1"/>
</dbReference>
<dbReference type="GO" id="GO:0007059">
    <property type="term" value="P:chromosome segregation"/>
    <property type="evidence" value="ECO:0007669"/>
    <property type="project" value="UniProtKB-UniRule"/>
</dbReference>
<dbReference type="Gene3D" id="2.120.10.90">
    <property type="entry name" value="DNA gyrase/topoisomerase IV, subunit A, C-terminal"/>
    <property type="match status" value="1"/>
</dbReference>
<feature type="site" description="Interaction with DNA" evidence="7">
    <location>
        <position position="81"/>
    </location>
</feature>
<name>A0A0R1UJE8_9LACO</name>
<dbReference type="InterPro" id="IPR006691">
    <property type="entry name" value="GyrA/parC_rep"/>
</dbReference>
<dbReference type="InterPro" id="IPR050220">
    <property type="entry name" value="Type_II_DNA_Topoisomerases"/>
</dbReference>
<gene>
    <name evidence="7" type="primary">parC</name>
    <name evidence="11" type="ORF">FC21_GL000145</name>
</gene>
<dbReference type="SUPFAM" id="SSF101904">
    <property type="entry name" value="GyrA/ParC C-terminal domain-like"/>
    <property type="match status" value="1"/>
</dbReference>
<comment type="function">
    <text evidence="7">Topoisomerase IV is essential for chromosome segregation. It relaxes supercoiled DNA. Performs the decatenation events required during the replication of a circular DNA molecule.</text>
</comment>
<evidence type="ECO:0000256" key="2">
    <source>
        <dbReference type="ARBA" id="ARBA00022475"/>
    </source>
</evidence>
<proteinExistence type="inferred from homology"/>
<evidence type="ECO:0000256" key="3">
    <source>
        <dbReference type="ARBA" id="ARBA00023029"/>
    </source>
</evidence>
<dbReference type="GO" id="GO:0034335">
    <property type="term" value="F:DNA negative supercoiling activity"/>
    <property type="evidence" value="ECO:0007669"/>
    <property type="project" value="UniProtKB-ARBA"/>
</dbReference>
<dbReference type="GO" id="GO:0019897">
    <property type="term" value="C:extrinsic component of plasma membrane"/>
    <property type="evidence" value="ECO:0007669"/>
    <property type="project" value="UniProtKB-UniRule"/>
</dbReference>
<accession>A0A0R1UJE8</accession>
<evidence type="ECO:0000256" key="9">
    <source>
        <dbReference type="SAM" id="MobiDB-lite"/>
    </source>
</evidence>
<keyword evidence="3 7" id="KW-0799">Topoisomerase</keyword>
<dbReference type="PATRIC" id="fig|1423742.4.peg.154"/>
<reference evidence="11 12" key="1">
    <citation type="journal article" date="2015" name="Genome Announc.">
        <title>Expanding the biotechnology potential of lactobacilli through comparative genomics of 213 strains and associated genera.</title>
        <authorList>
            <person name="Sun Z."/>
            <person name="Harris H.M."/>
            <person name="McCann A."/>
            <person name="Guo C."/>
            <person name="Argimon S."/>
            <person name="Zhang W."/>
            <person name="Yang X."/>
            <person name="Jeffery I.B."/>
            <person name="Cooney J.C."/>
            <person name="Kagawa T.F."/>
            <person name="Liu W."/>
            <person name="Song Y."/>
            <person name="Salvetti E."/>
            <person name="Wrobel A."/>
            <person name="Rasinkangas P."/>
            <person name="Parkhill J."/>
            <person name="Rea M.C."/>
            <person name="O'Sullivan O."/>
            <person name="Ritari J."/>
            <person name="Douillard F.P."/>
            <person name="Paul Ross R."/>
            <person name="Yang R."/>
            <person name="Briner A.E."/>
            <person name="Felis G.E."/>
            <person name="de Vos W.M."/>
            <person name="Barrangou R."/>
            <person name="Klaenhammer T.R."/>
            <person name="Caufield P.W."/>
            <person name="Cui Y."/>
            <person name="Zhang H."/>
            <person name="O'Toole P.W."/>
        </authorList>
    </citation>
    <scope>NUCLEOTIDE SEQUENCE [LARGE SCALE GENOMIC DNA]</scope>
    <source>
        <strain evidence="11 12">DSM 18793</strain>
    </source>
</reference>
<keyword evidence="5 7" id="KW-0472">Membrane</keyword>
<evidence type="ECO:0000256" key="1">
    <source>
        <dbReference type="ARBA" id="ARBA00000185"/>
    </source>
</evidence>
<dbReference type="GO" id="GO:0006265">
    <property type="term" value="P:DNA topological change"/>
    <property type="evidence" value="ECO:0007669"/>
    <property type="project" value="UniProtKB-UniRule"/>
</dbReference>
<dbReference type="NCBIfam" id="NF004044">
    <property type="entry name" value="PRK05561.1"/>
    <property type="match status" value="1"/>
</dbReference>
<comment type="caution">
    <text evidence="11">The sequence shown here is derived from an EMBL/GenBank/DDBJ whole genome shotgun (WGS) entry which is preliminary data.</text>
</comment>
<dbReference type="InterPro" id="IPR013760">
    <property type="entry name" value="Topo_IIA-like_dom_sf"/>
</dbReference>
<dbReference type="FunFam" id="3.30.1360.40:FF:000002">
    <property type="entry name" value="DNA gyrase subunit A"/>
    <property type="match status" value="1"/>
</dbReference>
<evidence type="ECO:0000256" key="7">
    <source>
        <dbReference type="HAMAP-Rule" id="MF_00937"/>
    </source>
</evidence>
<sequence>MNLETIMGDRFGRYSKSIIQERALPDIRDGLKPVQRRILFAMNKDGNTYDKGFRKSAKSVGNVMGNFHPHGDSSIYEALVRMSQDWKLREPLIEMHGNNGSMDGDPAAAMRYTEARLAKISGLMLQDIQKDTVEMTWNFDDTEKEPTVLPARIPNLFVNGATGISAGYATEIPTHNLGELIEAVIYLIDHPTADLAKLMEFVPGPDFPTGGIIQGAAEIKKAYETGRGRIVVRAKTAIETLRGGREQITVTEIPYEVNKAQLVKRINDLRINKKVDGIADARDETDRDGLRIAIELKRGADAQGVLNYLLKNTDLQINYNFNMVAIDQQRPMRVGLVHYLNSFVEFQRQVVTKRTQYDLQKAQARLHIVEGLIKALSILDAVIKTIRASKKRKDAQANLVAEYDFTDRQAEAIVALQLYRLTNTDVTALEAEQTELTALIAQFQLILTDAHELDKVLKKELRQIKKDFATPRRTQIEAKVQKLTVDTKITVPNEDVMLLISHAGYIKRSSLRSYKASDAADNGLREDDYPLVTMETTTLSHVWMFTNHGNVIYRPVHEIADARWKDTGEHLSQTIGLAEDEELIAAYVFDQLEQPGSIIMATSDGQIKQSAFADFKPGTRYKSRPSVGMKLKSVAARVVAVHYYQPGQAADSIVAISKEGYGLRFNVDELPVTGLRTAGVRAINLKDDDQLVNIALVNEADHLALITQRGAFKEMRVSDLELGARARRGNLVLHKIKTNPHQIADFIGHPASFTGTLEVITNRPMFQDVQVSDHHIGTAKSNGTFVVDVDTQGTPVKLHFKDEAPVTQTKPDAEPRKTAPAKSEPEFEQLTL</sequence>
<dbReference type="InterPro" id="IPR035516">
    <property type="entry name" value="Gyrase/topoIV_suA_C"/>
</dbReference>
<dbReference type="SMART" id="SM00434">
    <property type="entry name" value="TOP4c"/>
    <property type="match status" value="1"/>
</dbReference>
<feature type="site" description="Interaction with DNA" evidence="7">
    <location>
        <position position="68"/>
    </location>
</feature>
<evidence type="ECO:0000313" key="11">
    <source>
        <dbReference type="EMBL" id="KRL93044.1"/>
    </source>
</evidence>
<comment type="subcellular location">
    <subcellularLocation>
        <location evidence="7">Cell membrane</location>
        <topology evidence="7">Peripheral membrane protein</topology>
    </subcellularLocation>
</comment>
<dbReference type="PANTHER" id="PTHR43493:SF9">
    <property type="entry name" value="DNA TOPOISOMERASE 4 SUBUNIT A"/>
    <property type="match status" value="1"/>
</dbReference>
<dbReference type="Proteomes" id="UP000051084">
    <property type="component" value="Unassembled WGS sequence"/>
</dbReference>
<dbReference type="EMBL" id="AZGC01000049">
    <property type="protein sequence ID" value="KRL93044.1"/>
    <property type="molecule type" value="Genomic_DNA"/>
</dbReference>
<dbReference type="InterPro" id="IPR013758">
    <property type="entry name" value="Topo_IIA_A/C_ab"/>
</dbReference>
<dbReference type="FunFam" id="1.10.268.10:FF:000001">
    <property type="entry name" value="DNA gyrase subunit A"/>
    <property type="match status" value="1"/>
</dbReference>
<dbReference type="InterPro" id="IPR002205">
    <property type="entry name" value="Topo_IIA_dom_A"/>
</dbReference>
<dbReference type="GO" id="GO:0005524">
    <property type="term" value="F:ATP binding"/>
    <property type="evidence" value="ECO:0007669"/>
    <property type="project" value="InterPro"/>
</dbReference>
<dbReference type="STRING" id="417373.GCA_001570685_00697"/>
<evidence type="ECO:0000256" key="8">
    <source>
        <dbReference type="PROSITE-ProRule" id="PRU01384"/>
    </source>
</evidence>
<keyword evidence="12" id="KW-1185">Reference proteome</keyword>